<reference evidence="1" key="1">
    <citation type="submission" date="2019-05" db="EMBL/GenBank/DDBJ databases">
        <authorList>
            <consortium name="Pathogen Informatics"/>
        </authorList>
    </citation>
    <scope>NUCLEOTIDE SEQUENCE [LARGE SCALE GENOMIC DNA]</scope>
    <source>
        <strain evidence="1">NCTC12965</strain>
    </source>
</reference>
<accession>A0A4U9VTK6</accession>
<gene>
    <name evidence="1" type="ORF">NCTC12965_06059</name>
</gene>
<sequence length="72" mass="7960">MRNTLLDPYEDIPRIAVVTANDYPASSTFPSHTHRRSQFAYAASGTISVFTAREKLGCSTTAGMLDTCRHRP</sequence>
<protein>
    <submittedName>
        <fullName evidence="1">Uncharacterized protein</fullName>
    </submittedName>
</protein>
<organism evidence="1">
    <name type="scientific">Serratia fonticola</name>
    <dbReference type="NCBI Taxonomy" id="47917"/>
    <lineage>
        <taxon>Bacteria</taxon>
        <taxon>Pseudomonadati</taxon>
        <taxon>Pseudomonadota</taxon>
        <taxon>Gammaproteobacteria</taxon>
        <taxon>Enterobacterales</taxon>
        <taxon>Yersiniaceae</taxon>
        <taxon>Serratia</taxon>
    </lineage>
</organism>
<proteinExistence type="predicted"/>
<dbReference type="EMBL" id="CABEEZ010000122">
    <property type="protein sequence ID" value="VTR50810.1"/>
    <property type="molecule type" value="Genomic_DNA"/>
</dbReference>
<evidence type="ECO:0000313" key="1">
    <source>
        <dbReference type="EMBL" id="VTR50810.1"/>
    </source>
</evidence>
<dbReference type="AlphaFoldDB" id="A0A4U9VTK6"/>
<name>A0A4U9VTK6_SERFO</name>